<dbReference type="EMBL" id="CP131060">
    <property type="protein sequence ID" value="WNY25920.1"/>
    <property type="molecule type" value="Genomic_DNA"/>
</dbReference>
<evidence type="ECO:0000313" key="2">
    <source>
        <dbReference type="Proteomes" id="UP001303587"/>
    </source>
</evidence>
<evidence type="ECO:0000313" key="1">
    <source>
        <dbReference type="EMBL" id="WNY25920.1"/>
    </source>
</evidence>
<organism evidence="1 2">
    <name type="scientific">Methanolapillus millepedarum</name>
    <dbReference type="NCBI Taxonomy" id="3028296"/>
    <lineage>
        <taxon>Archaea</taxon>
        <taxon>Methanobacteriati</taxon>
        <taxon>Methanobacteriota</taxon>
        <taxon>Stenosarchaea group</taxon>
        <taxon>Methanomicrobia</taxon>
        <taxon>Methanosarcinales</taxon>
        <taxon>Methanosarcinaceae</taxon>
        <taxon>Methanolapillus</taxon>
    </lineage>
</organism>
<dbReference type="GeneID" id="89230582"/>
<gene>
    <name evidence="1" type="ORF">MsAc7_14860</name>
</gene>
<protein>
    <submittedName>
        <fullName evidence="1">Uncharacterized protein</fullName>
    </submittedName>
</protein>
<dbReference type="RefSeq" id="WP_338102262.1">
    <property type="nucleotide sequence ID" value="NZ_CP131060.1"/>
</dbReference>
<keyword evidence="2" id="KW-1185">Reference proteome</keyword>
<accession>A0AA96V5H6</accession>
<dbReference type="AlphaFoldDB" id="A0AA96V5H6"/>
<proteinExistence type="predicted"/>
<reference evidence="1 2" key="1">
    <citation type="submission" date="2023-07" db="EMBL/GenBank/DDBJ databases">
        <title>Closed genoem sequence of Methanosarcinaceae archaeon Ac7.</title>
        <authorList>
            <person name="Poehlein A."/>
            <person name="Protasov E."/>
            <person name="Platt K."/>
            <person name="Reeh H."/>
            <person name="Daniel R."/>
            <person name="Brune A."/>
        </authorList>
    </citation>
    <scope>NUCLEOTIDE SEQUENCE [LARGE SCALE GENOMIC DNA]</scope>
    <source>
        <strain evidence="1 2">Ac7</strain>
    </source>
</reference>
<dbReference type="Proteomes" id="UP001303587">
    <property type="component" value="Chromosome"/>
</dbReference>
<name>A0AA96V5H6_9EURY</name>
<sequence>MMEIENLKYDWLILDLISKGYVFPFESVFEIEKEMPAFRFGFESFPEKNHTIQYLEEPKRFENKENIFSYCALSCYNSQANAEKRYKELAEAHSNFRKLTGDSLFFGVIKPPDGCVTKKDKRGHFDLFEYKNFHASDKFKFFKRIQMVMINDESC</sequence>